<sequence>MNDEIRQLGAGEWQLLIPPGWATLPTAAERRKAAVTRAMDRMLAGRHRDELITLRIEVESQLLAMLAEAAQNGVLRVHALTEPIRGVPVSGALVVSELVLASDDDLFAAVAKAFSGDEGVVEVDRFMLAGCETVRRRRHVLAPVVEGSEPVWTTSVEYLVGTGPLEILALAFTTSTEPVADEMVALFDSIAESLHRRAPR</sequence>
<name>A0A641AUI3_9ACTN</name>
<keyword evidence="2" id="KW-1185">Reference proteome</keyword>
<evidence type="ECO:0000313" key="2">
    <source>
        <dbReference type="Proteomes" id="UP001515100"/>
    </source>
</evidence>
<dbReference type="Proteomes" id="UP001515100">
    <property type="component" value="Unassembled WGS sequence"/>
</dbReference>
<comment type="caution">
    <text evidence="1">The sequence shown here is derived from an EMBL/GenBank/DDBJ whole genome shotgun (WGS) entry which is preliminary data.</text>
</comment>
<dbReference type="OrthoDB" id="5190552at2"/>
<evidence type="ECO:0000313" key="1">
    <source>
        <dbReference type="EMBL" id="KAA1380508.1"/>
    </source>
</evidence>
<protein>
    <submittedName>
        <fullName evidence="1">Uncharacterized protein</fullName>
    </submittedName>
</protein>
<dbReference type="EMBL" id="SDPP02000001">
    <property type="protein sequence ID" value="KAA1380508.1"/>
    <property type="molecule type" value="Genomic_DNA"/>
</dbReference>
<accession>A0A641AUI3</accession>
<organism evidence="1 2">
    <name type="scientific">Aeromicrobium fastidiosum</name>
    <dbReference type="NCBI Taxonomy" id="52699"/>
    <lineage>
        <taxon>Bacteria</taxon>
        <taxon>Bacillati</taxon>
        <taxon>Actinomycetota</taxon>
        <taxon>Actinomycetes</taxon>
        <taxon>Propionibacteriales</taxon>
        <taxon>Nocardioidaceae</taxon>
        <taxon>Aeromicrobium</taxon>
    </lineage>
</organism>
<proteinExistence type="predicted"/>
<gene>
    <name evidence="1" type="ORF">ESP62_004840</name>
</gene>
<reference evidence="1" key="1">
    <citation type="submission" date="2019-09" db="EMBL/GenBank/DDBJ databases">
        <authorList>
            <person name="Li J."/>
        </authorList>
    </citation>
    <scope>NUCLEOTIDE SEQUENCE [LARGE SCALE GENOMIC DNA]</scope>
    <source>
        <strain evidence="1">NRBC 14897</strain>
    </source>
</reference>
<dbReference type="AlphaFoldDB" id="A0A641AUI3"/>
<dbReference type="RefSeq" id="WP_129181039.1">
    <property type="nucleotide sequence ID" value="NZ_JAGIOG010000001.1"/>
</dbReference>